<gene>
    <name evidence="4" type="primary">greB</name>
    <name evidence="7" type="ORF">SAMN02745165_03574</name>
</gene>
<dbReference type="Gene3D" id="3.10.50.30">
    <property type="entry name" value="Transcription elongation factor, GreA/GreB, C-terminal domain"/>
    <property type="match status" value="1"/>
</dbReference>
<keyword evidence="8" id="KW-1185">Reference proteome</keyword>
<organism evidence="7 8">
    <name type="scientific">Malonomonas rubra DSM 5091</name>
    <dbReference type="NCBI Taxonomy" id="1122189"/>
    <lineage>
        <taxon>Bacteria</taxon>
        <taxon>Pseudomonadati</taxon>
        <taxon>Thermodesulfobacteriota</taxon>
        <taxon>Desulfuromonadia</taxon>
        <taxon>Desulfuromonadales</taxon>
        <taxon>Geopsychrobacteraceae</taxon>
        <taxon>Malonomonas</taxon>
    </lineage>
</organism>
<dbReference type="FunFam" id="1.10.287.180:FF:000001">
    <property type="entry name" value="Transcription elongation factor GreA"/>
    <property type="match status" value="1"/>
</dbReference>
<dbReference type="Proteomes" id="UP000184171">
    <property type="component" value="Unassembled WGS sequence"/>
</dbReference>
<name>A0A1M6NC13_MALRU</name>
<dbReference type="HAMAP" id="MF_00105">
    <property type="entry name" value="GreA_GreB"/>
    <property type="match status" value="1"/>
</dbReference>
<proteinExistence type="inferred from homology"/>
<accession>A0A1M6NC13</accession>
<dbReference type="Pfam" id="PF03449">
    <property type="entry name" value="GreA_GreB_N"/>
    <property type="match status" value="1"/>
</dbReference>
<protein>
    <recommendedName>
        <fullName evidence="4">Transcription elongation factor GreB</fullName>
    </recommendedName>
    <alternativeName>
        <fullName evidence="4">Transcript cleavage factor GreB</fullName>
    </alternativeName>
</protein>
<dbReference type="OrthoDB" id="5511940at2"/>
<evidence type="ECO:0000313" key="7">
    <source>
        <dbReference type="EMBL" id="SHJ93239.1"/>
    </source>
</evidence>
<evidence type="ECO:0000256" key="1">
    <source>
        <dbReference type="ARBA" id="ARBA00023015"/>
    </source>
</evidence>
<dbReference type="InterPro" id="IPR006358">
    <property type="entry name" value="Tscrpt_elong_fac_GreB"/>
</dbReference>
<dbReference type="InterPro" id="IPR018151">
    <property type="entry name" value="TF_GreA/GreB_CS"/>
</dbReference>
<dbReference type="PANTHER" id="PTHR30437:SF6">
    <property type="entry name" value="TRANSCRIPTION ELONGATION FACTOR GREB"/>
    <property type="match status" value="1"/>
</dbReference>
<dbReference type="InterPro" id="IPR036953">
    <property type="entry name" value="GreA/GreB_C_sf"/>
</dbReference>
<evidence type="ECO:0000313" key="8">
    <source>
        <dbReference type="Proteomes" id="UP000184171"/>
    </source>
</evidence>
<dbReference type="GO" id="GO:0070063">
    <property type="term" value="F:RNA polymerase binding"/>
    <property type="evidence" value="ECO:0007669"/>
    <property type="project" value="InterPro"/>
</dbReference>
<dbReference type="STRING" id="1122189.SAMN02745165_03574"/>
<dbReference type="PIRSF" id="PIRSF006092">
    <property type="entry name" value="GreA_GreB"/>
    <property type="match status" value="1"/>
</dbReference>
<keyword evidence="7" id="KW-0251">Elongation factor</keyword>
<comment type="function">
    <text evidence="4">Necessary for efficient RNA polymerase transcription elongation past template-encoded arresting sites. The arresting sites in DNA have the property of trapping a certain fraction of elongating RNA polymerases that pass through, resulting in locked ternary complexes. Cleavage of the nascent transcript by cleavage factors such as GreA or GreB allows the resumption of elongation from the new 3'terminus. GreB releases sequences of up to 9 nucleotides in length.</text>
</comment>
<evidence type="ECO:0000256" key="2">
    <source>
        <dbReference type="ARBA" id="ARBA00023125"/>
    </source>
</evidence>
<dbReference type="NCBIfam" id="NF002506">
    <property type="entry name" value="PRK01885.1"/>
    <property type="match status" value="1"/>
</dbReference>
<reference evidence="7 8" key="1">
    <citation type="submission" date="2016-11" db="EMBL/GenBank/DDBJ databases">
        <authorList>
            <person name="Jaros S."/>
            <person name="Januszkiewicz K."/>
            <person name="Wedrychowicz H."/>
        </authorList>
    </citation>
    <scope>NUCLEOTIDE SEQUENCE [LARGE SCALE GENOMIC DNA]</scope>
    <source>
        <strain evidence="7 8">DSM 5091</strain>
    </source>
</reference>
<keyword evidence="3 4" id="KW-0804">Transcription</keyword>
<feature type="domain" description="Transcription elongation factor GreA/GreB C-terminal" evidence="5">
    <location>
        <begin position="88"/>
        <end position="160"/>
    </location>
</feature>
<dbReference type="InterPro" id="IPR001437">
    <property type="entry name" value="Tscrpt_elong_fac_GreA/B_C"/>
</dbReference>
<keyword evidence="2 4" id="KW-0238">DNA-binding</keyword>
<dbReference type="FunFam" id="3.10.50.30:FF:000001">
    <property type="entry name" value="Transcription elongation factor GreA"/>
    <property type="match status" value="1"/>
</dbReference>
<dbReference type="Gene3D" id="1.10.287.180">
    <property type="entry name" value="Transcription elongation factor, GreA/GreB, N-terminal domain"/>
    <property type="match status" value="1"/>
</dbReference>
<dbReference type="InterPro" id="IPR022691">
    <property type="entry name" value="Tscrpt_elong_fac_GreA/B_N"/>
</dbReference>
<keyword evidence="1 4" id="KW-0805">Transcription regulation</keyword>
<dbReference type="InterPro" id="IPR036805">
    <property type="entry name" value="Tscrpt_elong_fac_GreA/B_N_sf"/>
</dbReference>
<dbReference type="RefSeq" id="WP_072910087.1">
    <property type="nucleotide sequence ID" value="NZ_FQZT01000026.1"/>
</dbReference>
<keyword evidence="7" id="KW-0648">Protein biosynthesis</keyword>
<dbReference type="GO" id="GO:0003746">
    <property type="term" value="F:translation elongation factor activity"/>
    <property type="evidence" value="ECO:0007669"/>
    <property type="project" value="UniProtKB-KW"/>
</dbReference>
<dbReference type="PROSITE" id="PS00830">
    <property type="entry name" value="GREAB_2"/>
    <property type="match status" value="1"/>
</dbReference>
<dbReference type="GO" id="GO:0006354">
    <property type="term" value="P:DNA-templated transcription elongation"/>
    <property type="evidence" value="ECO:0007669"/>
    <property type="project" value="TreeGrafter"/>
</dbReference>
<dbReference type="SUPFAM" id="SSF54534">
    <property type="entry name" value="FKBP-like"/>
    <property type="match status" value="1"/>
</dbReference>
<dbReference type="PANTHER" id="PTHR30437">
    <property type="entry name" value="TRANSCRIPTION ELONGATION FACTOR GREA"/>
    <property type="match status" value="1"/>
</dbReference>
<evidence type="ECO:0000259" key="6">
    <source>
        <dbReference type="Pfam" id="PF03449"/>
    </source>
</evidence>
<feature type="domain" description="Transcription elongation factor GreA/GreB N-terminal" evidence="6">
    <location>
        <begin position="6"/>
        <end position="76"/>
    </location>
</feature>
<dbReference type="InterPro" id="IPR023459">
    <property type="entry name" value="Tscrpt_elong_fac_GreA/B_fam"/>
</dbReference>
<dbReference type="AlphaFoldDB" id="A0A1M6NC13"/>
<dbReference type="GO" id="GO:0032784">
    <property type="term" value="P:regulation of DNA-templated transcription elongation"/>
    <property type="evidence" value="ECO:0007669"/>
    <property type="project" value="UniProtKB-UniRule"/>
</dbReference>
<evidence type="ECO:0000259" key="5">
    <source>
        <dbReference type="Pfam" id="PF01272"/>
    </source>
</evidence>
<evidence type="ECO:0000256" key="4">
    <source>
        <dbReference type="HAMAP-Rule" id="MF_00930"/>
    </source>
</evidence>
<comment type="similarity">
    <text evidence="4">Belongs to the GreA/GreB family. GreB subfamily.</text>
</comment>
<dbReference type="Pfam" id="PF01272">
    <property type="entry name" value="GreA_GreB"/>
    <property type="match status" value="1"/>
</dbReference>
<sequence length="164" mass="18474">MTQKKIYMTPGCAENLKAELKDLLYKQRPEMVDTVAWAASNGDRSENADYHYGKKRLRQIDGRIRFLQGRLDSAEIVDPVKQRDVAGDRVLFGCTITVENEEGEERTVSIVGEDEIDLNKGRISWVSPLGRALLGNSEGDLITFKSPRGVEELEIVKVDYISLD</sequence>
<evidence type="ECO:0000256" key="3">
    <source>
        <dbReference type="ARBA" id="ARBA00023163"/>
    </source>
</evidence>
<dbReference type="EMBL" id="FQZT01000026">
    <property type="protein sequence ID" value="SHJ93239.1"/>
    <property type="molecule type" value="Genomic_DNA"/>
</dbReference>
<dbReference type="HAMAP" id="MF_00930">
    <property type="entry name" value="GreB"/>
    <property type="match status" value="1"/>
</dbReference>
<dbReference type="SUPFAM" id="SSF46557">
    <property type="entry name" value="GreA transcript cleavage protein, N-terminal domain"/>
    <property type="match status" value="1"/>
</dbReference>
<dbReference type="InterPro" id="IPR028624">
    <property type="entry name" value="Tscrpt_elong_fac_GreA/B"/>
</dbReference>
<dbReference type="GO" id="GO:0003677">
    <property type="term" value="F:DNA binding"/>
    <property type="evidence" value="ECO:0007669"/>
    <property type="project" value="UniProtKB-UniRule"/>
</dbReference>
<dbReference type="NCBIfam" id="TIGR01461">
    <property type="entry name" value="greB"/>
    <property type="match status" value="1"/>
</dbReference>